<dbReference type="Proteomes" id="UP000018144">
    <property type="component" value="Unassembled WGS sequence"/>
</dbReference>
<evidence type="ECO:0000256" key="1">
    <source>
        <dbReference type="ARBA" id="ARBA00022737"/>
    </source>
</evidence>
<evidence type="ECO:0000313" key="3">
    <source>
        <dbReference type="EMBL" id="CCX30570.1"/>
    </source>
</evidence>
<keyword evidence="4" id="KW-1185">Reference proteome</keyword>
<dbReference type="SUPFAM" id="SSF48403">
    <property type="entry name" value="Ankyrin repeat"/>
    <property type="match status" value="1"/>
</dbReference>
<keyword evidence="1" id="KW-0677">Repeat</keyword>
<evidence type="ECO:0000313" key="4">
    <source>
        <dbReference type="Proteomes" id="UP000018144"/>
    </source>
</evidence>
<dbReference type="PANTHER" id="PTHR24141">
    <property type="entry name" value="2-5A-DEPENDENT RIBONUCLEASE"/>
    <property type="match status" value="1"/>
</dbReference>
<reference evidence="3 4" key="1">
    <citation type="journal article" date="2013" name="PLoS Genet.">
        <title>The genome and development-dependent transcriptomes of Pyronema confluens: a window into fungal evolution.</title>
        <authorList>
            <person name="Traeger S."/>
            <person name="Altegoer F."/>
            <person name="Freitag M."/>
            <person name="Gabaldon T."/>
            <person name="Kempken F."/>
            <person name="Kumar A."/>
            <person name="Marcet-Houben M."/>
            <person name="Poggeler S."/>
            <person name="Stajich J.E."/>
            <person name="Nowrousian M."/>
        </authorList>
    </citation>
    <scope>NUCLEOTIDE SEQUENCE [LARGE SCALE GENOMIC DNA]</scope>
    <source>
        <strain evidence="4">CBS 100304</strain>
        <tissue evidence="3">Vegetative mycelium</tissue>
    </source>
</reference>
<dbReference type="Gene3D" id="1.25.40.20">
    <property type="entry name" value="Ankyrin repeat-containing domain"/>
    <property type="match status" value="2"/>
</dbReference>
<dbReference type="STRING" id="1076935.U4LMJ6"/>
<evidence type="ECO:0000256" key="2">
    <source>
        <dbReference type="ARBA" id="ARBA00023043"/>
    </source>
</evidence>
<proteinExistence type="predicted"/>
<name>U4LMJ6_PYROM</name>
<dbReference type="EMBL" id="HF935442">
    <property type="protein sequence ID" value="CCX30570.1"/>
    <property type="molecule type" value="Genomic_DNA"/>
</dbReference>
<dbReference type="PANTHER" id="PTHR24141:SF1">
    <property type="entry name" value="2-5A-DEPENDENT RIBONUCLEASE"/>
    <property type="match status" value="1"/>
</dbReference>
<dbReference type="SMART" id="SM00248">
    <property type="entry name" value="ANK"/>
    <property type="match status" value="4"/>
</dbReference>
<dbReference type="GO" id="GO:0003723">
    <property type="term" value="F:RNA binding"/>
    <property type="evidence" value="ECO:0007669"/>
    <property type="project" value="TreeGrafter"/>
</dbReference>
<dbReference type="GO" id="GO:0006396">
    <property type="term" value="P:RNA processing"/>
    <property type="evidence" value="ECO:0007669"/>
    <property type="project" value="TreeGrafter"/>
</dbReference>
<dbReference type="OrthoDB" id="20872at2759"/>
<dbReference type="GO" id="GO:0004540">
    <property type="term" value="F:RNA nuclease activity"/>
    <property type="evidence" value="ECO:0007669"/>
    <property type="project" value="TreeGrafter"/>
</dbReference>
<protein>
    <submittedName>
        <fullName evidence="3">Similar to Ankycorbin acc. no. Q9EP71</fullName>
    </submittedName>
</protein>
<dbReference type="InterPro" id="IPR002110">
    <property type="entry name" value="Ankyrin_rpt"/>
</dbReference>
<gene>
    <name evidence="3" type="ORF">PCON_08769</name>
</gene>
<organism evidence="3 4">
    <name type="scientific">Pyronema omphalodes (strain CBS 100304)</name>
    <name type="common">Pyronema confluens</name>
    <dbReference type="NCBI Taxonomy" id="1076935"/>
    <lineage>
        <taxon>Eukaryota</taxon>
        <taxon>Fungi</taxon>
        <taxon>Dikarya</taxon>
        <taxon>Ascomycota</taxon>
        <taxon>Pezizomycotina</taxon>
        <taxon>Pezizomycetes</taxon>
        <taxon>Pezizales</taxon>
        <taxon>Pyronemataceae</taxon>
        <taxon>Pyronema</taxon>
    </lineage>
</organism>
<dbReference type="InterPro" id="IPR036770">
    <property type="entry name" value="Ankyrin_rpt-contain_sf"/>
</dbReference>
<dbReference type="AlphaFoldDB" id="U4LMJ6"/>
<accession>U4LMJ6</accession>
<sequence length="175" mass="19409">MHNSCGVTALICATGNGRTDIVNILASRNDTRFEQKDQRGETALSIAKKKGHNEIVRCLNEYKQLREVKGTKLQEDSLGDPNGILSLILSQHEIDTKMLPNYRNRALLHVAKKGCTDILHLLLESKDIKLGMEGIDTNAALILAAREGHENTVHMLLRRINADPSFENENGESAI</sequence>
<dbReference type="Pfam" id="PF12796">
    <property type="entry name" value="Ank_2"/>
    <property type="match status" value="2"/>
</dbReference>
<keyword evidence="2" id="KW-0040">ANK repeat</keyword>